<evidence type="ECO:0000313" key="2">
    <source>
        <dbReference type="Proteomes" id="UP000037939"/>
    </source>
</evidence>
<dbReference type="Pfam" id="PF07931">
    <property type="entry name" value="CPT"/>
    <property type="match status" value="1"/>
</dbReference>
<accession>A0A0N0XHT8</accession>
<keyword evidence="2" id="KW-1185">Reference proteome</keyword>
<dbReference type="Proteomes" id="UP000037939">
    <property type="component" value="Unassembled WGS sequence"/>
</dbReference>
<organism evidence="1 2">
    <name type="scientific">Amantichitinum ursilacus</name>
    <dbReference type="NCBI Taxonomy" id="857265"/>
    <lineage>
        <taxon>Bacteria</taxon>
        <taxon>Pseudomonadati</taxon>
        <taxon>Pseudomonadota</taxon>
        <taxon>Betaproteobacteria</taxon>
        <taxon>Neisseriales</taxon>
        <taxon>Chitinibacteraceae</taxon>
        <taxon>Amantichitinum</taxon>
    </lineage>
</organism>
<keyword evidence="1" id="KW-0808">Transferase</keyword>
<reference evidence="1 2" key="1">
    <citation type="submission" date="2015-07" db="EMBL/GenBank/DDBJ databases">
        <title>Draft genome sequence of the Amantichitinum ursilacus IGB-41, a new chitin-degrading bacterium.</title>
        <authorList>
            <person name="Kirstahler P."/>
            <person name="Guenther M."/>
            <person name="Grumaz C."/>
            <person name="Rupp S."/>
            <person name="Zibek S."/>
            <person name="Sohn K."/>
        </authorList>
    </citation>
    <scope>NUCLEOTIDE SEQUENCE [LARGE SCALE GENOMIC DNA]</scope>
    <source>
        <strain evidence="1 2">IGB-41</strain>
    </source>
</reference>
<evidence type="ECO:0000313" key="1">
    <source>
        <dbReference type="EMBL" id="KPC52156.1"/>
    </source>
</evidence>
<dbReference type="EMBL" id="LAQT01000010">
    <property type="protein sequence ID" value="KPC52156.1"/>
    <property type="molecule type" value="Genomic_DNA"/>
</dbReference>
<comment type="caution">
    <text evidence="1">The sequence shown here is derived from an EMBL/GenBank/DDBJ whole genome shotgun (WGS) entry which is preliminary data.</text>
</comment>
<dbReference type="STRING" id="857265.WG78_13890"/>
<name>A0A0N0XHT8_9NEIS</name>
<dbReference type="EC" id="2.7.1.-" evidence="1"/>
<dbReference type="InterPro" id="IPR027417">
    <property type="entry name" value="P-loop_NTPase"/>
</dbReference>
<gene>
    <name evidence="1" type="ORF">WG78_13890</name>
</gene>
<dbReference type="GO" id="GO:0016740">
    <property type="term" value="F:transferase activity"/>
    <property type="evidence" value="ECO:0007669"/>
    <property type="project" value="UniProtKB-KW"/>
</dbReference>
<dbReference type="OrthoDB" id="1493892at2"/>
<proteinExistence type="predicted"/>
<dbReference type="Gene3D" id="3.40.50.300">
    <property type="entry name" value="P-loop containing nucleotide triphosphate hydrolases"/>
    <property type="match status" value="1"/>
</dbReference>
<dbReference type="AlphaFoldDB" id="A0A0N0XHT8"/>
<protein>
    <submittedName>
        <fullName evidence="1">Chloramphenicol 3-O phosphotransferase</fullName>
        <ecNumber evidence="1">2.7.1.-</ecNumber>
    </submittedName>
</protein>
<dbReference type="SUPFAM" id="SSF52540">
    <property type="entry name" value="P-loop containing nucleoside triphosphate hydrolases"/>
    <property type="match status" value="1"/>
</dbReference>
<sequence>MQRPQVIVLNGCSSSGKTSLARALQEALPYQYLNFSIDSVLDGLPPSDLRALQTGAKIHRAGYDWRALVRAYHFAIPGLL</sequence>